<evidence type="ECO:0000313" key="4">
    <source>
        <dbReference type="Proteomes" id="UP001139028"/>
    </source>
</evidence>
<keyword evidence="2" id="KW-0472">Membrane</keyword>
<dbReference type="RefSeq" id="WP_252472254.1">
    <property type="nucleotide sequence ID" value="NZ_JALBWM010000148.1"/>
</dbReference>
<feature type="compositionally biased region" description="Polar residues" evidence="1">
    <location>
        <begin position="1"/>
        <end position="23"/>
    </location>
</feature>
<feature type="transmembrane region" description="Helical" evidence="2">
    <location>
        <begin position="52"/>
        <end position="72"/>
    </location>
</feature>
<reference evidence="3" key="1">
    <citation type="journal article" date="2022" name="Arch. Microbiol.">
        <title>Microbulbifer okhotskensis sp. nov., isolated from a deep bottom sediment of the Okhotsk Sea.</title>
        <authorList>
            <person name="Romanenko L."/>
            <person name="Kurilenko V."/>
            <person name="Otstavnykh N."/>
            <person name="Velansky P."/>
            <person name="Isaeva M."/>
            <person name="Mikhailov V."/>
        </authorList>
    </citation>
    <scope>NUCLEOTIDE SEQUENCE</scope>
    <source>
        <strain evidence="3">OS29</strain>
    </source>
</reference>
<evidence type="ECO:0000313" key="3">
    <source>
        <dbReference type="EMBL" id="MCO1336542.1"/>
    </source>
</evidence>
<sequence>MSNPYTAPSSDVSLDAENNSGQKSDVVPEGVKGWSWGAFLLSWIWAIFNKTYIGLLVLLPYVGLVFAFYIGFKGREMAWKNKQWDSLEHFNAVQKKWSVWGVCLLIIPIIIGIIAAIVLPSVFES</sequence>
<dbReference type="EMBL" id="JALBWM010000148">
    <property type="protein sequence ID" value="MCO1336542.1"/>
    <property type="molecule type" value="Genomic_DNA"/>
</dbReference>
<protein>
    <submittedName>
        <fullName evidence="3">Uncharacterized protein</fullName>
    </submittedName>
</protein>
<comment type="caution">
    <text evidence="3">The sequence shown here is derived from an EMBL/GenBank/DDBJ whole genome shotgun (WGS) entry which is preliminary data.</text>
</comment>
<gene>
    <name evidence="3" type="ORF">MO867_19610</name>
</gene>
<name>A0A9X2EQJ7_9GAMM</name>
<proteinExistence type="predicted"/>
<keyword evidence="2" id="KW-0812">Transmembrane</keyword>
<accession>A0A9X2EQJ7</accession>
<feature type="transmembrane region" description="Helical" evidence="2">
    <location>
        <begin position="99"/>
        <end position="123"/>
    </location>
</feature>
<evidence type="ECO:0000256" key="1">
    <source>
        <dbReference type="SAM" id="MobiDB-lite"/>
    </source>
</evidence>
<dbReference type="Proteomes" id="UP001139028">
    <property type="component" value="Unassembled WGS sequence"/>
</dbReference>
<feature type="region of interest" description="Disordered" evidence="1">
    <location>
        <begin position="1"/>
        <end position="25"/>
    </location>
</feature>
<keyword evidence="2" id="KW-1133">Transmembrane helix</keyword>
<dbReference type="AlphaFoldDB" id="A0A9X2EQJ7"/>
<keyword evidence="4" id="KW-1185">Reference proteome</keyword>
<organism evidence="3 4">
    <name type="scientific">Microbulbifer okhotskensis</name>
    <dbReference type="NCBI Taxonomy" id="2926617"/>
    <lineage>
        <taxon>Bacteria</taxon>
        <taxon>Pseudomonadati</taxon>
        <taxon>Pseudomonadota</taxon>
        <taxon>Gammaproteobacteria</taxon>
        <taxon>Cellvibrionales</taxon>
        <taxon>Microbulbiferaceae</taxon>
        <taxon>Microbulbifer</taxon>
    </lineage>
</organism>
<evidence type="ECO:0000256" key="2">
    <source>
        <dbReference type="SAM" id="Phobius"/>
    </source>
</evidence>